<sequence>MTAKHWGHSWPDWMPGLLPNLVSWATVGAVAMMLLAGIGARCLAEWQRRRTLIALVQHAPGGTVVVQERGVGGPAMWVQIGHGPRQISPPYVHRLGD</sequence>
<keyword evidence="1" id="KW-1133">Transmembrane helix</keyword>
<evidence type="ECO:0000313" key="3">
    <source>
        <dbReference type="Proteomes" id="UP001165074"/>
    </source>
</evidence>
<evidence type="ECO:0000256" key="1">
    <source>
        <dbReference type="SAM" id="Phobius"/>
    </source>
</evidence>
<keyword evidence="1" id="KW-0472">Membrane</keyword>
<proteinExistence type="predicted"/>
<dbReference type="AlphaFoldDB" id="A0A9W6SEP1"/>
<name>A0A9W6SEP1_9ACTN</name>
<dbReference type="Proteomes" id="UP001165074">
    <property type="component" value="Unassembled WGS sequence"/>
</dbReference>
<comment type="caution">
    <text evidence="2">The sequence shown here is derived from an EMBL/GenBank/DDBJ whole genome shotgun (WGS) entry which is preliminary data.</text>
</comment>
<keyword evidence="3" id="KW-1185">Reference proteome</keyword>
<reference evidence="2" key="1">
    <citation type="submission" date="2023-03" db="EMBL/GenBank/DDBJ databases">
        <title>Actinoallomurus iriomotensis NBRC 103684.</title>
        <authorList>
            <person name="Ichikawa N."/>
            <person name="Sato H."/>
            <person name="Tonouchi N."/>
        </authorList>
    </citation>
    <scope>NUCLEOTIDE SEQUENCE</scope>
    <source>
        <strain evidence="2">NBRC 103684</strain>
    </source>
</reference>
<evidence type="ECO:0000313" key="2">
    <source>
        <dbReference type="EMBL" id="GLY91412.1"/>
    </source>
</evidence>
<dbReference type="EMBL" id="BSTK01000020">
    <property type="protein sequence ID" value="GLY91412.1"/>
    <property type="molecule type" value="Genomic_DNA"/>
</dbReference>
<protein>
    <submittedName>
        <fullName evidence="2">Uncharacterized protein</fullName>
    </submittedName>
</protein>
<accession>A0A9W6SEP1</accession>
<gene>
    <name evidence="2" type="ORF">Airi02_093410</name>
</gene>
<feature type="transmembrane region" description="Helical" evidence="1">
    <location>
        <begin position="21"/>
        <end position="44"/>
    </location>
</feature>
<organism evidence="2 3">
    <name type="scientific">Actinoallomurus iriomotensis</name>
    <dbReference type="NCBI Taxonomy" id="478107"/>
    <lineage>
        <taxon>Bacteria</taxon>
        <taxon>Bacillati</taxon>
        <taxon>Actinomycetota</taxon>
        <taxon>Actinomycetes</taxon>
        <taxon>Streptosporangiales</taxon>
        <taxon>Thermomonosporaceae</taxon>
        <taxon>Actinoallomurus</taxon>
    </lineage>
</organism>
<keyword evidence="1" id="KW-0812">Transmembrane</keyword>